<dbReference type="SUPFAM" id="SSF48452">
    <property type="entry name" value="TPR-like"/>
    <property type="match status" value="1"/>
</dbReference>
<dbReference type="InterPro" id="IPR012944">
    <property type="entry name" value="SusD_RagB_dom"/>
</dbReference>
<dbReference type="Pfam" id="PF07980">
    <property type="entry name" value="SusD_RagB"/>
    <property type="match status" value="1"/>
</dbReference>
<evidence type="ECO:0000256" key="5">
    <source>
        <dbReference type="ARBA" id="ARBA00023237"/>
    </source>
</evidence>
<evidence type="ECO:0000256" key="3">
    <source>
        <dbReference type="ARBA" id="ARBA00022729"/>
    </source>
</evidence>
<protein>
    <submittedName>
        <fullName evidence="8">SusD family protein</fullName>
    </submittedName>
</protein>
<evidence type="ECO:0000259" key="7">
    <source>
        <dbReference type="Pfam" id="PF14322"/>
    </source>
</evidence>
<dbReference type="CDD" id="cd08977">
    <property type="entry name" value="SusD"/>
    <property type="match status" value="1"/>
</dbReference>
<dbReference type="Gene3D" id="1.25.40.390">
    <property type="match status" value="1"/>
</dbReference>
<organism evidence="8 9">
    <name type="scientific">Wenyingzhuangia marina</name>
    <dbReference type="NCBI Taxonomy" id="1195760"/>
    <lineage>
        <taxon>Bacteria</taxon>
        <taxon>Pseudomonadati</taxon>
        <taxon>Bacteroidota</taxon>
        <taxon>Flavobacteriia</taxon>
        <taxon>Flavobacteriales</taxon>
        <taxon>Flavobacteriaceae</taxon>
        <taxon>Wenyingzhuangia</taxon>
    </lineage>
</organism>
<sequence>MKNIFITAILSIWFVSCSTDELDQSPISDLGANGFYSNTEEFEIAINGAYSTLRFFPDTQFHLQEVRSDNMYAITETGVRPFEPVNNLDNSIATNTYLSDVWDTNFEGILRVNTILESLNDNVVSDQATRERMEGEAKFLRAFFYFDLVKTFGKVPLIDQVYTPAQTLEIGRSDVSEIYNLIVSDLNAAISLLPPSFSGNQLGKATSWAAKAMLGKVYLTKSGPTYGIEGPGLNSGEYNLAIDLFDDVINNGPFDYEDDYATIFDYDNENNSEIIFDIQYNSGAEVGADYPSITVPDAYLRANGAGFTNGEDNKRVSEDLINSYDLLDVRDDVTIIDGYTDENNIFNDVTFYGKYIDLNFKGRDRFDWGLNYPVIRYTDVQLMRAEAILMSNTGRQTDVDTPVNFIRTRAGLVGNLANVDIDGLLAEKRLEFAGENTRWADLVRTGKVVQVMNAWITNDDVSGKIATMKEDFVIYPVPSNQITVKEGLYQQNEGYN</sequence>
<dbReference type="Pfam" id="PF14322">
    <property type="entry name" value="SusD-like_3"/>
    <property type="match status" value="1"/>
</dbReference>
<keyword evidence="5" id="KW-0998">Cell outer membrane</keyword>
<reference evidence="9" key="1">
    <citation type="submission" date="2016-11" db="EMBL/GenBank/DDBJ databases">
        <authorList>
            <person name="Varghese N."/>
            <person name="Submissions S."/>
        </authorList>
    </citation>
    <scope>NUCLEOTIDE SEQUENCE [LARGE SCALE GENOMIC DNA]</scope>
    <source>
        <strain evidence="9">DSM 100572</strain>
    </source>
</reference>
<accession>A0A1M5S149</accession>
<comment type="subcellular location">
    <subcellularLocation>
        <location evidence="1">Cell outer membrane</location>
    </subcellularLocation>
</comment>
<evidence type="ECO:0000259" key="6">
    <source>
        <dbReference type="Pfam" id="PF07980"/>
    </source>
</evidence>
<dbReference type="InterPro" id="IPR011990">
    <property type="entry name" value="TPR-like_helical_dom_sf"/>
</dbReference>
<dbReference type="OrthoDB" id="5694214at2"/>
<dbReference type="GO" id="GO:0009279">
    <property type="term" value="C:cell outer membrane"/>
    <property type="evidence" value="ECO:0007669"/>
    <property type="project" value="UniProtKB-SubCell"/>
</dbReference>
<evidence type="ECO:0000256" key="2">
    <source>
        <dbReference type="ARBA" id="ARBA00006275"/>
    </source>
</evidence>
<evidence type="ECO:0000313" key="9">
    <source>
        <dbReference type="Proteomes" id="UP000184109"/>
    </source>
</evidence>
<feature type="domain" description="SusD-like N-terminal" evidence="7">
    <location>
        <begin position="93"/>
        <end position="219"/>
    </location>
</feature>
<evidence type="ECO:0000256" key="4">
    <source>
        <dbReference type="ARBA" id="ARBA00023136"/>
    </source>
</evidence>
<dbReference type="Proteomes" id="UP000184109">
    <property type="component" value="Unassembled WGS sequence"/>
</dbReference>
<gene>
    <name evidence="8" type="ORF">SAMN05444281_0073</name>
</gene>
<name>A0A1M5S149_9FLAO</name>
<keyword evidence="3" id="KW-0732">Signal</keyword>
<dbReference type="AlphaFoldDB" id="A0A1M5S149"/>
<dbReference type="RefSeq" id="WP_073117696.1">
    <property type="nucleotide sequence ID" value="NZ_BMEN01000005.1"/>
</dbReference>
<keyword evidence="4" id="KW-0472">Membrane</keyword>
<dbReference type="InterPro" id="IPR033985">
    <property type="entry name" value="SusD-like_N"/>
</dbReference>
<dbReference type="PROSITE" id="PS51257">
    <property type="entry name" value="PROKAR_LIPOPROTEIN"/>
    <property type="match status" value="1"/>
</dbReference>
<evidence type="ECO:0000256" key="1">
    <source>
        <dbReference type="ARBA" id="ARBA00004442"/>
    </source>
</evidence>
<feature type="domain" description="RagB/SusD" evidence="6">
    <location>
        <begin position="353"/>
        <end position="495"/>
    </location>
</feature>
<dbReference type="EMBL" id="FQXQ01000001">
    <property type="protein sequence ID" value="SHH32184.1"/>
    <property type="molecule type" value="Genomic_DNA"/>
</dbReference>
<keyword evidence="9" id="KW-1185">Reference proteome</keyword>
<proteinExistence type="inferred from homology"/>
<evidence type="ECO:0000313" key="8">
    <source>
        <dbReference type="EMBL" id="SHH32184.1"/>
    </source>
</evidence>
<comment type="similarity">
    <text evidence="2">Belongs to the SusD family.</text>
</comment>
<dbReference type="STRING" id="1195760.SAMN05444281_0073"/>